<feature type="domain" description="Cytochrome oxidase subunit II copper A binding" evidence="20">
    <location>
        <begin position="92"/>
        <end position="225"/>
    </location>
</feature>
<sequence length="228" mass="26356">MIKWYGLTFQNMGSPTAYLFDWFHDYCIIFLIYIIVFVGLLMYSLTFNFFVVKVFGNLQTLEFVWTILPAVILIFIGVPSMILLYNYDLDSGDLLTVKASGHQWYWSYDYSDFPRVEFDSYMKLSEDLMIGEYRLLETDNRVILPFLCSTRFIISSADVIHSWALPSMAAKVDANAGFMNTINLQFFVPGVYYGQCSEICGANHSFMPICVEVVSLALFKIWLNSFQD</sequence>
<keyword evidence="9 18" id="KW-0999">Mitochondrion inner membrane</keyword>
<evidence type="ECO:0000256" key="15">
    <source>
        <dbReference type="ARBA" id="ARBA00023128"/>
    </source>
</evidence>
<keyword evidence="16 18" id="KW-0472">Membrane</keyword>
<evidence type="ECO:0000256" key="1">
    <source>
        <dbReference type="ARBA" id="ARBA00004448"/>
    </source>
</evidence>
<keyword evidence="10" id="KW-0460">Magnesium</keyword>
<dbReference type="GO" id="GO:0005507">
    <property type="term" value="F:copper ion binding"/>
    <property type="evidence" value="ECO:0007669"/>
    <property type="project" value="InterPro"/>
</dbReference>
<dbReference type="InterPro" id="IPR008972">
    <property type="entry name" value="Cupredoxin"/>
</dbReference>
<geneLocation type="mitochondrion" evidence="22"/>
<evidence type="ECO:0000256" key="10">
    <source>
        <dbReference type="ARBA" id="ARBA00022842"/>
    </source>
</evidence>
<keyword evidence="11" id="KW-1278">Translocase</keyword>
<protein>
    <recommendedName>
        <fullName evidence="4 18">Cytochrome c oxidase subunit 2</fullName>
    </recommendedName>
</protein>
<dbReference type="InterPro" id="IPR034210">
    <property type="entry name" value="CcO_II_C"/>
</dbReference>
<dbReference type="PROSITE" id="PS00078">
    <property type="entry name" value="COX2"/>
    <property type="match status" value="1"/>
</dbReference>
<dbReference type="PANTHER" id="PTHR22888:SF9">
    <property type="entry name" value="CYTOCHROME C OXIDASE SUBUNIT 2"/>
    <property type="match status" value="1"/>
</dbReference>
<name>A0A1S5RUT1_PLEAC</name>
<dbReference type="GO" id="GO:0004129">
    <property type="term" value="F:cytochrome-c oxidase activity"/>
    <property type="evidence" value="ECO:0007669"/>
    <property type="project" value="UniProtKB-EC"/>
</dbReference>
<dbReference type="Pfam" id="PF02790">
    <property type="entry name" value="COX2_TM"/>
    <property type="match status" value="1"/>
</dbReference>
<evidence type="ECO:0000256" key="2">
    <source>
        <dbReference type="ARBA" id="ARBA00007866"/>
    </source>
</evidence>
<evidence type="ECO:0000256" key="12">
    <source>
        <dbReference type="ARBA" id="ARBA00022982"/>
    </source>
</evidence>
<keyword evidence="7 18" id="KW-0812">Transmembrane</keyword>
<dbReference type="PANTHER" id="PTHR22888">
    <property type="entry name" value="CYTOCHROME C OXIDASE, SUBUNIT II"/>
    <property type="match status" value="1"/>
</dbReference>
<evidence type="ECO:0000256" key="7">
    <source>
        <dbReference type="ARBA" id="ARBA00022692"/>
    </source>
</evidence>
<dbReference type="InterPro" id="IPR011759">
    <property type="entry name" value="Cyt_c_oxidase_su2_TM_dom"/>
</dbReference>
<evidence type="ECO:0000256" key="6">
    <source>
        <dbReference type="ARBA" id="ARBA00022660"/>
    </source>
</evidence>
<evidence type="ECO:0000256" key="4">
    <source>
        <dbReference type="ARBA" id="ARBA00015946"/>
    </source>
</evidence>
<dbReference type="InterPro" id="IPR036257">
    <property type="entry name" value="Cyt_c_oxidase_su2_TM_sf"/>
</dbReference>
<dbReference type="GO" id="GO:0005743">
    <property type="term" value="C:mitochondrial inner membrane"/>
    <property type="evidence" value="ECO:0007669"/>
    <property type="project" value="UniProtKB-SubCell"/>
</dbReference>
<dbReference type="PROSITE" id="PS50999">
    <property type="entry name" value="COX2_TM"/>
    <property type="match status" value="1"/>
</dbReference>
<dbReference type="InterPro" id="IPR001505">
    <property type="entry name" value="Copper_CuA"/>
</dbReference>
<accession>A0A1S5RUT1</accession>
<keyword evidence="15 18" id="KW-0496">Mitochondrion</keyword>
<comment type="similarity">
    <text evidence="2 18">Belongs to the cytochrome c oxidase subunit 2 family.</text>
</comment>
<evidence type="ECO:0000256" key="3">
    <source>
        <dbReference type="ARBA" id="ARBA00011164"/>
    </source>
</evidence>
<feature type="transmembrane region" description="Helical" evidence="19">
    <location>
        <begin position="28"/>
        <end position="51"/>
    </location>
</feature>
<comment type="function">
    <text evidence="18">Component of the cytochrome c oxidase, the last enzyme in the mitochondrial electron transport chain which drives oxidative phosphorylation. The respiratory chain contains 3 multisubunit complexes succinate dehydrogenase (complex II, CII), ubiquinol-cytochrome c oxidoreductase (cytochrome b-c1 complex, complex III, CIII) and cytochrome c oxidase (complex IV, CIV), that cooperate to transfer electrons derived from NADH and succinate to molecular oxygen, creating an electrochemical gradient over the inner membrane that drives transmembrane transport and the ATP synthase. Cytochrome c oxidase is the component of the respiratory chain that catalyzes the reduction of oxygen to water. Electrons originating from reduced cytochrome c in the intermembrane space (IMS) are transferred via the dinuclear copper A center (CU(A)) of subunit 2 and heme A of subunit 1 to the active site in subunit 1, a binuclear center (BNC) formed by heme A3 and copper B (CU(B)). The BNC reduces molecular oxygen to 2 water molecules using 4 electrons from cytochrome c in the IMS and 4 protons from the mitochondrial matrix.</text>
</comment>
<feature type="transmembrane region" description="Helical" evidence="19">
    <location>
        <begin position="63"/>
        <end position="85"/>
    </location>
</feature>
<dbReference type="EMBL" id="KX017523">
    <property type="protein sequence ID" value="AOW68747.1"/>
    <property type="molecule type" value="Genomic_DNA"/>
</dbReference>
<dbReference type="PROSITE" id="PS50857">
    <property type="entry name" value="COX2_CUA"/>
    <property type="match status" value="1"/>
</dbReference>
<comment type="subunit">
    <text evidence="3">Component of the cytochrome c oxidase (complex IV, CIV), a multisubunit enzyme composed of a catalytic core of 3 subunits and several supernumerary subunits. The complex exists as a monomer or a dimer and forms supercomplexes (SCs) in the inner mitochondrial membrane with ubiquinol-cytochrome c oxidoreductase (cytochrome b-c1 complex, complex III, CIII).</text>
</comment>
<keyword evidence="6 18" id="KW-0679">Respiratory chain</keyword>
<evidence type="ECO:0000256" key="16">
    <source>
        <dbReference type="ARBA" id="ARBA00023136"/>
    </source>
</evidence>
<dbReference type="InterPro" id="IPR045187">
    <property type="entry name" value="CcO_II"/>
</dbReference>
<dbReference type="Gene3D" id="1.10.287.90">
    <property type="match status" value="1"/>
</dbReference>
<evidence type="ECO:0000259" key="21">
    <source>
        <dbReference type="PROSITE" id="PS50999"/>
    </source>
</evidence>
<evidence type="ECO:0000256" key="11">
    <source>
        <dbReference type="ARBA" id="ARBA00022967"/>
    </source>
</evidence>
<evidence type="ECO:0000256" key="14">
    <source>
        <dbReference type="ARBA" id="ARBA00023008"/>
    </source>
</evidence>
<evidence type="ECO:0000313" key="22">
    <source>
        <dbReference type="EMBL" id="AOW68747.1"/>
    </source>
</evidence>
<evidence type="ECO:0000256" key="13">
    <source>
        <dbReference type="ARBA" id="ARBA00022989"/>
    </source>
</evidence>
<keyword evidence="13 19" id="KW-1133">Transmembrane helix</keyword>
<reference evidence="22" key="1">
    <citation type="journal article" date="2017" name="Mol. Phylogenet. Evol.">
        <title>Phylogenetic analysis of two Plectus mitochondrial genomes (Nematoda: Plectida) supports a sister group relationship between Plectida and Rhabditida within Chromadorea.</title>
        <authorList>
            <person name="Kim J."/>
            <person name="Kern E."/>
            <person name="Kim T."/>
            <person name="Sim M."/>
            <person name="Kim J."/>
            <person name="Kim Y."/>
            <person name="Park C."/>
            <person name="Nadler S.A."/>
            <person name="Park J.K."/>
        </authorList>
    </citation>
    <scope>NUCLEOTIDE SEQUENCE</scope>
</reference>
<keyword evidence="14 18" id="KW-0186">Copper</keyword>
<dbReference type="SUPFAM" id="SSF49503">
    <property type="entry name" value="Cupredoxins"/>
    <property type="match status" value="1"/>
</dbReference>
<gene>
    <name evidence="22" type="primary">COX2</name>
</gene>
<keyword evidence="12 18" id="KW-0249">Electron transport</keyword>
<dbReference type="Gene3D" id="2.60.40.420">
    <property type="entry name" value="Cupredoxins - blue copper proteins"/>
    <property type="match status" value="1"/>
</dbReference>
<dbReference type="CDD" id="cd13912">
    <property type="entry name" value="CcO_II_C"/>
    <property type="match status" value="1"/>
</dbReference>
<keyword evidence="5 18" id="KW-0813">Transport</keyword>
<organism evidence="22">
    <name type="scientific">Plectus acuminatus</name>
    <name type="common">Nematode worm</name>
    <name type="synonym">Plectus communis</name>
    <dbReference type="NCBI Taxonomy" id="70689"/>
    <lineage>
        <taxon>Eukaryota</taxon>
        <taxon>Metazoa</taxon>
        <taxon>Ecdysozoa</taxon>
        <taxon>Nematoda</taxon>
        <taxon>Chromadorea</taxon>
        <taxon>Plectida</taxon>
        <taxon>Plectina</taxon>
        <taxon>Plectoidea</taxon>
        <taxon>Plectidae</taxon>
        <taxon>Plectus</taxon>
    </lineage>
</organism>
<evidence type="ECO:0000256" key="5">
    <source>
        <dbReference type="ARBA" id="ARBA00022448"/>
    </source>
</evidence>
<dbReference type="InterPro" id="IPR002429">
    <property type="entry name" value="CcO_II-like_C"/>
</dbReference>
<evidence type="ECO:0000256" key="18">
    <source>
        <dbReference type="RuleBase" id="RU000457"/>
    </source>
</evidence>
<evidence type="ECO:0000256" key="8">
    <source>
        <dbReference type="ARBA" id="ARBA00022723"/>
    </source>
</evidence>
<dbReference type="PRINTS" id="PR01166">
    <property type="entry name" value="CYCOXIDASEII"/>
</dbReference>
<dbReference type="FunFam" id="2.60.40.420:FF:000001">
    <property type="entry name" value="Cytochrome c oxidase subunit 2"/>
    <property type="match status" value="1"/>
</dbReference>
<evidence type="ECO:0000256" key="17">
    <source>
        <dbReference type="ARBA" id="ARBA00049512"/>
    </source>
</evidence>
<evidence type="ECO:0000259" key="20">
    <source>
        <dbReference type="PROSITE" id="PS50857"/>
    </source>
</evidence>
<comment type="subcellular location">
    <subcellularLocation>
        <location evidence="1 18">Mitochondrion inner membrane</location>
        <topology evidence="1 18">Multi-pass membrane protein</topology>
    </subcellularLocation>
</comment>
<keyword evidence="8 18" id="KW-0479">Metal-binding</keyword>
<dbReference type="GO" id="GO:0042773">
    <property type="term" value="P:ATP synthesis coupled electron transport"/>
    <property type="evidence" value="ECO:0007669"/>
    <property type="project" value="TreeGrafter"/>
</dbReference>
<dbReference type="Pfam" id="PF00116">
    <property type="entry name" value="COX2"/>
    <property type="match status" value="1"/>
</dbReference>
<comment type="catalytic activity">
    <reaction evidence="17">
        <text>4 Fe(II)-[cytochrome c] + O2 + 8 H(+)(in) = 4 Fe(III)-[cytochrome c] + 2 H2O + 4 H(+)(out)</text>
        <dbReference type="Rhea" id="RHEA:11436"/>
        <dbReference type="Rhea" id="RHEA-COMP:10350"/>
        <dbReference type="Rhea" id="RHEA-COMP:14399"/>
        <dbReference type="ChEBI" id="CHEBI:15377"/>
        <dbReference type="ChEBI" id="CHEBI:15378"/>
        <dbReference type="ChEBI" id="CHEBI:15379"/>
        <dbReference type="ChEBI" id="CHEBI:29033"/>
        <dbReference type="ChEBI" id="CHEBI:29034"/>
        <dbReference type="EC" id="7.1.1.9"/>
    </reaction>
    <physiologicalReaction direction="left-to-right" evidence="17">
        <dbReference type="Rhea" id="RHEA:11437"/>
    </physiologicalReaction>
</comment>
<proteinExistence type="inferred from homology"/>
<comment type="cofactor">
    <cofactor evidence="18">
        <name>Cu cation</name>
        <dbReference type="ChEBI" id="CHEBI:23378"/>
    </cofactor>
    <text evidence="18">Binds a copper A center.</text>
</comment>
<feature type="domain" description="Cytochrome oxidase subunit II transmembrane region profile" evidence="21">
    <location>
        <begin position="1"/>
        <end position="91"/>
    </location>
</feature>
<evidence type="ECO:0000256" key="9">
    <source>
        <dbReference type="ARBA" id="ARBA00022792"/>
    </source>
</evidence>
<evidence type="ECO:0000256" key="19">
    <source>
        <dbReference type="SAM" id="Phobius"/>
    </source>
</evidence>
<dbReference type="AlphaFoldDB" id="A0A1S5RUT1"/>
<dbReference type="SUPFAM" id="SSF81464">
    <property type="entry name" value="Cytochrome c oxidase subunit II-like, transmembrane region"/>
    <property type="match status" value="1"/>
</dbReference>